<feature type="compositionally biased region" description="Low complexity" evidence="1">
    <location>
        <begin position="542"/>
        <end position="559"/>
    </location>
</feature>
<name>A0A250XAW0_9CHLO</name>
<evidence type="ECO:0000256" key="1">
    <source>
        <dbReference type="SAM" id="MobiDB-lite"/>
    </source>
</evidence>
<dbReference type="GO" id="GO:0006406">
    <property type="term" value="P:mRNA export from nucleus"/>
    <property type="evidence" value="ECO:0007669"/>
    <property type="project" value="TreeGrafter"/>
</dbReference>
<dbReference type="Pfam" id="PF11957">
    <property type="entry name" value="efThoc1"/>
    <property type="match status" value="1"/>
</dbReference>
<reference evidence="2 3" key="1">
    <citation type="submission" date="2017-08" db="EMBL/GenBank/DDBJ databases">
        <title>Acidophilic green algal genome provides insights into adaptation to an acidic environment.</title>
        <authorList>
            <person name="Hirooka S."/>
            <person name="Hirose Y."/>
            <person name="Kanesaki Y."/>
            <person name="Higuchi S."/>
            <person name="Fujiwara T."/>
            <person name="Onuma R."/>
            <person name="Era A."/>
            <person name="Ohbayashi R."/>
            <person name="Uzuka A."/>
            <person name="Nozaki H."/>
            <person name="Yoshikawa H."/>
            <person name="Miyagishima S.Y."/>
        </authorList>
    </citation>
    <scope>NUCLEOTIDE SEQUENCE [LARGE SCALE GENOMIC DNA]</scope>
    <source>
        <strain evidence="2 3">NIES-2499</strain>
    </source>
</reference>
<dbReference type="PANTHER" id="PTHR13265">
    <property type="entry name" value="THO COMPLEX SUBUNIT 1"/>
    <property type="match status" value="1"/>
</dbReference>
<keyword evidence="3" id="KW-1185">Reference proteome</keyword>
<protein>
    <submittedName>
        <fullName evidence="2">Uncharacterized protein</fullName>
    </submittedName>
</protein>
<dbReference type="PANTHER" id="PTHR13265:SF0">
    <property type="entry name" value="HPR1"/>
    <property type="match status" value="1"/>
</dbReference>
<dbReference type="OrthoDB" id="10257415at2759"/>
<evidence type="ECO:0000313" key="3">
    <source>
        <dbReference type="Proteomes" id="UP000232323"/>
    </source>
</evidence>
<dbReference type="EMBL" id="BEGY01000050">
    <property type="protein sequence ID" value="GAX80221.1"/>
    <property type="molecule type" value="Genomic_DNA"/>
</dbReference>
<proteinExistence type="predicted"/>
<feature type="region of interest" description="Disordered" evidence="1">
    <location>
        <begin position="345"/>
        <end position="396"/>
    </location>
</feature>
<organism evidence="2 3">
    <name type="scientific">Chlamydomonas eustigma</name>
    <dbReference type="NCBI Taxonomy" id="1157962"/>
    <lineage>
        <taxon>Eukaryota</taxon>
        <taxon>Viridiplantae</taxon>
        <taxon>Chlorophyta</taxon>
        <taxon>core chlorophytes</taxon>
        <taxon>Chlorophyceae</taxon>
        <taxon>CS clade</taxon>
        <taxon>Chlamydomonadales</taxon>
        <taxon>Chlamydomonadaceae</taxon>
        <taxon>Chlamydomonas</taxon>
    </lineage>
</organism>
<accession>A0A250XAW0</accession>
<feature type="region of interest" description="Disordered" evidence="1">
    <location>
        <begin position="525"/>
        <end position="580"/>
    </location>
</feature>
<feature type="compositionally biased region" description="Low complexity" evidence="1">
    <location>
        <begin position="345"/>
        <end position="354"/>
    </location>
</feature>
<dbReference type="InterPro" id="IPR021861">
    <property type="entry name" value="THO_THOC1"/>
</dbReference>
<feature type="compositionally biased region" description="Low complexity" evidence="1">
    <location>
        <begin position="369"/>
        <end position="390"/>
    </location>
</feature>
<dbReference type="AlphaFoldDB" id="A0A250XAW0"/>
<sequence>MDPYQIEFNNVKMAILKAIESPGDRRQNAVILALQQSFPSAGFELQGEFNAVTRKGQFTESERSMLEDVFRSLIITHCSHAATAGVPIMKFSSDTSLSSQSGIGQILDVAKWIVQSAFGTISAASPSAAASPPGARVLELAGYCRLLEDLLELGTIQDCQDVFACMEKDAAWIINILSSETKATEAAATASAASAVAAGQAAISKSTAAAGSHPAQLAILRSCNGLLRRLSKANDVQLCGRILVFIVRLYPLSDKSGLNLGGTINAGLPLPIDEVKPEDLDTVGQPIDIKLYNTFWNMQSIFKTPAQLLTTAAAWNRFKDDLSTILNAFSTLPITVPATGITAGASVSSSSSVGNKGASLQRNSGGKGSSSSMDVDGSSSHGHGGAVVAIQGGGGGESSATTVKYLTSSKLFGLQMRDATFRRHFLVQVSIQLHFLRHPISSKSAAAVAAAGGGGSAAGSASGRAGAATMALTQKQLEGLDELIDKVHAALSRTEPLGEMFVEAVKAVLERETQWVAWKREGCIPFERPPEPQPTSNKTSTSGGSASAAAAAAAASGPAAGRGGSAAGHKRRRQGAAAAAAAAGTGHSFAAMIAAPEDQMAGLKATERKLMPTLQEFLDPVKTELDPENGIEEEYKTKNDKVYAWKASRMLSRYHLSHFNAKDNLESAVLAFNPDLKKKVEEHKALIEARIKKVEQEMLSDSKLKQQEVQQAA</sequence>
<dbReference type="Proteomes" id="UP000232323">
    <property type="component" value="Unassembled WGS sequence"/>
</dbReference>
<gene>
    <name evidence="2" type="ORF">CEUSTIGMA_g7659.t1</name>
</gene>
<evidence type="ECO:0000313" key="2">
    <source>
        <dbReference type="EMBL" id="GAX80221.1"/>
    </source>
</evidence>
<dbReference type="STRING" id="1157962.A0A250XAW0"/>
<comment type="caution">
    <text evidence="2">The sequence shown here is derived from an EMBL/GenBank/DDBJ whole genome shotgun (WGS) entry which is preliminary data.</text>
</comment>
<dbReference type="GO" id="GO:0000445">
    <property type="term" value="C:THO complex part of transcription export complex"/>
    <property type="evidence" value="ECO:0007669"/>
    <property type="project" value="TreeGrafter"/>
</dbReference>